<accession>A0A1I6K9D3</accession>
<keyword evidence="1" id="KW-0808">Transferase</keyword>
<dbReference type="Proteomes" id="UP000198824">
    <property type="component" value="Unassembled WGS sequence"/>
</dbReference>
<dbReference type="STRING" id="1166337.SAMN05192580_1455"/>
<dbReference type="CDD" id="cd05009">
    <property type="entry name" value="SIS_GlmS_GlmD_2"/>
    <property type="match status" value="1"/>
</dbReference>
<protein>
    <submittedName>
        <fullName evidence="4">Glutamine--fructose-6-phosphate transaminase</fullName>
    </submittedName>
</protein>
<keyword evidence="1" id="KW-0032">Aminotransferase</keyword>
<sequence>MIDAQATRMFAEAAEAADVVERQAAANAVTVAELAASLRRSPPRGIATCARGSSDHAATYAKYLFETRAQVLTTSIAPSIASVYGAAPVGEGMLALGISQSGKSPDIVATLQAARDAGARTLALVNVAGSPLAALADTVLPLHAGAETSVAATKSYIAALAAIAQLTAAWTGDEALARALAALPDALRAAWTADWTPLVDTLAGAQGMYVIGRGVGFGIAQEAALKFKETCGLHAEAFSAAEVKHGPMALVGKGFPLLVLRQADETAEGVDALVREVVARGGTVLLAGDPIDGAIHLPVAAAHPAVQPILAIQSFYRAANALAVCRGFDPDRPPHLAKVTETV</sequence>
<dbReference type="OrthoDB" id="9761808at2"/>
<evidence type="ECO:0000256" key="2">
    <source>
        <dbReference type="ARBA" id="ARBA00022737"/>
    </source>
</evidence>
<dbReference type="GO" id="GO:0097367">
    <property type="term" value="F:carbohydrate derivative binding"/>
    <property type="evidence" value="ECO:0007669"/>
    <property type="project" value="InterPro"/>
</dbReference>
<gene>
    <name evidence="4" type="ORF">SAMN05192580_1455</name>
</gene>
<dbReference type="EMBL" id="FOZG01000001">
    <property type="protein sequence ID" value="SFR87638.1"/>
    <property type="molecule type" value="Genomic_DNA"/>
</dbReference>
<evidence type="ECO:0000256" key="1">
    <source>
        <dbReference type="ARBA" id="ARBA00022576"/>
    </source>
</evidence>
<dbReference type="GO" id="GO:0008483">
    <property type="term" value="F:transaminase activity"/>
    <property type="evidence" value="ECO:0007669"/>
    <property type="project" value="UniProtKB-KW"/>
</dbReference>
<keyword evidence="5" id="KW-1185">Reference proteome</keyword>
<dbReference type="SUPFAM" id="SSF53697">
    <property type="entry name" value="SIS domain"/>
    <property type="match status" value="1"/>
</dbReference>
<dbReference type="InterPro" id="IPR035466">
    <property type="entry name" value="GlmS/AgaS_SIS"/>
</dbReference>
<dbReference type="AlphaFoldDB" id="A0A1I6K9D3"/>
<proteinExistence type="predicted"/>
<dbReference type="CDD" id="cd05008">
    <property type="entry name" value="SIS_GlmS_GlmD_1"/>
    <property type="match status" value="1"/>
</dbReference>
<organism evidence="4 5">
    <name type="scientific">Sphingomonas jatrophae</name>
    <dbReference type="NCBI Taxonomy" id="1166337"/>
    <lineage>
        <taxon>Bacteria</taxon>
        <taxon>Pseudomonadati</taxon>
        <taxon>Pseudomonadota</taxon>
        <taxon>Alphaproteobacteria</taxon>
        <taxon>Sphingomonadales</taxon>
        <taxon>Sphingomonadaceae</taxon>
        <taxon>Sphingomonas</taxon>
    </lineage>
</organism>
<dbReference type="PROSITE" id="PS51464">
    <property type="entry name" value="SIS"/>
    <property type="match status" value="2"/>
</dbReference>
<evidence type="ECO:0000259" key="3">
    <source>
        <dbReference type="PROSITE" id="PS51464"/>
    </source>
</evidence>
<dbReference type="PANTHER" id="PTHR10937">
    <property type="entry name" value="GLUCOSAMINE--FRUCTOSE-6-PHOSPHATE AMINOTRANSFERASE, ISOMERIZING"/>
    <property type="match status" value="1"/>
</dbReference>
<reference evidence="4 5" key="1">
    <citation type="submission" date="2016-10" db="EMBL/GenBank/DDBJ databases">
        <authorList>
            <person name="de Groot N.N."/>
        </authorList>
    </citation>
    <scope>NUCLEOTIDE SEQUENCE [LARGE SCALE GENOMIC DNA]</scope>
    <source>
        <strain evidence="4 5">S5-249</strain>
    </source>
</reference>
<dbReference type="PANTHER" id="PTHR10937:SF8">
    <property type="entry name" value="AMINOTRANSFERASE-RELATED"/>
    <property type="match status" value="1"/>
</dbReference>
<keyword evidence="2" id="KW-0677">Repeat</keyword>
<feature type="domain" description="SIS" evidence="3">
    <location>
        <begin position="34"/>
        <end position="182"/>
    </location>
</feature>
<dbReference type="InterPro" id="IPR001347">
    <property type="entry name" value="SIS_dom"/>
</dbReference>
<dbReference type="Gene3D" id="3.40.50.10490">
    <property type="entry name" value="Glucose-6-phosphate isomerase like protein, domain 1"/>
    <property type="match status" value="2"/>
</dbReference>
<dbReference type="GO" id="GO:1901135">
    <property type="term" value="P:carbohydrate derivative metabolic process"/>
    <property type="evidence" value="ECO:0007669"/>
    <property type="project" value="InterPro"/>
</dbReference>
<dbReference type="InterPro" id="IPR035490">
    <property type="entry name" value="GlmS/FrlB_SIS"/>
</dbReference>
<dbReference type="InterPro" id="IPR046348">
    <property type="entry name" value="SIS_dom_sf"/>
</dbReference>
<evidence type="ECO:0000313" key="4">
    <source>
        <dbReference type="EMBL" id="SFR87638.1"/>
    </source>
</evidence>
<feature type="domain" description="SIS" evidence="3">
    <location>
        <begin position="198"/>
        <end position="333"/>
    </location>
</feature>
<dbReference type="RefSeq" id="WP_093312814.1">
    <property type="nucleotide sequence ID" value="NZ_FOZG01000001.1"/>
</dbReference>
<dbReference type="Pfam" id="PF01380">
    <property type="entry name" value="SIS"/>
    <property type="match status" value="2"/>
</dbReference>
<evidence type="ECO:0000313" key="5">
    <source>
        <dbReference type="Proteomes" id="UP000198824"/>
    </source>
</evidence>
<name>A0A1I6K9D3_9SPHN</name>